<protein>
    <recommendedName>
        <fullName evidence="8">AAA+ ATPase domain-containing protein</fullName>
    </recommendedName>
</protein>
<reference evidence="9" key="1">
    <citation type="submission" date="2023-11" db="EMBL/GenBank/DDBJ databases">
        <title>Genome assemblies of two species of porcelain crab, Petrolisthes cinctipes and Petrolisthes manimaculis (Anomura: Porcellanidae).</title>
        <authorList>
            <person name="Angst P."/>
        </authorList>
    </citation>
    <scope>NUCLEOTIDE SEQUENCE</scope>
    <source>
        <strain evidence="9">PB745_02</strain>
        <tissue evidence="9">Gill</tissue>
    </source>
</reference>
<keyword evidence="2" id="KW-0813">Transport</keyword>
<dbReference type="InterPro" id="IPR027417">
    <property type="entry name" value="P-loop_NTPase"/>
</dbReference>
<keyword evidence="5 7" id="KW-0472">Membrane</keyword>
<keyword evidence="10" id="KW-1185">Reference proteome</keyword>
<keyword evidence="4 7" id="KW-1133">Transmembrane helix</keyword>
<sequence length="649" mass="72696">MFWFLQVSGAVRPGSLVALMGASGAGKSTLMKRPGPPNPRGGGGGRGHPGERTQGNRSMNALSVTPSCFPTFFTHSHSFLLHLQARLRMDSRSTVSERKGRVQELMKELGLTKILTDPPLLFCDEPTTGLDSFNARKLVRMMREMAARGKTIVCTIHQPSTEVFLMFDRLLLLAEGRLAYMGSSSGAMEYLDGLGHKCPSTFNPADFYIHTLAVHHGHERRSRERIKRICDNFAVSSYSKDIDLIIQYQDNKFMQYSDISGKDIAANNSTSTSTSSMESIVNIVKNVPRLPGWWVQLYWLTWRAVVDSYRNPDVHAIRILQKILMAFLIGICYTNVKLNQAGIQDIEGVLFIFITENTFPSVYAVLNVFPQELPLFLREYKNGIYRSDTYYMAKMLSLIPGFVCDPVIFITICYWIVGLQHHAYHFFMTVLVLIFTANTASACGAMFSAMFESVPYIMAFLIPFDMMLLISGGLFINLASNLTLCLALPFPSPTRPLPFDQPCPALPLTLPCPNLDSVVAPACDTEPGVPCLSTGEEVIEKYTFRSWRLPYDLTLMALLYVCFHIIGYLGLYSRAKRNLVSGLPQCQFSSHINTTTHSLTHTQTNLQSRVLVFPKLATPTCQSFLSVTPSDSTQHQHILTFILREVSIY</sequence>
<evidence type="ECO:0000256" key="2">
    <source>
        <dbReference type="ARBA" id="ARBA00022448"/>
    </source>
</evidence>
<feature type="transmembrane region" description="Helical" evidence="7">
    <location>
        <begin position="390"/>
        <end position="417"/>
    </location>
</feature>
<evidence type="ECO:0000256" key="4">
    <source>
        <dbReference type="ARBA" id="ARBA00022989"/>
    </source>
</evidence>
<evidence type="ECO:0000259" key="8">
    <source>
        <dbReference type="SMART" id="SM00382"/>
    </source>
</evidence>
<accession>A0AAE1NGX1</accession>
<feature type="transmembrane region" description="Helical" evidence="7">
    <location>
        <begin position="319"/>
        <end position="336"/>
    </location>
</feature>
<dbReference type="GO" id="GO:0030659">
    <property type="term" value="C:cytoplasmic vesicle membrane"/>
    <property type="evidence" value="ECO:0007669"/>
    <property type="project" value="TreeGrafter"/>
</dbReference>
<evidence type="ECO:0000256" key="1">
    <source>
        <dbReference type="ARBA" id="ARBA00004141"/>
    </source>
</evidence>
<name>A0AAE1NGX1_9EUCA</name>
<proteinExistence type="predicted"/>
<dbReference type="AlphaFoldDB" id="A0AAE1NGX1"/>
<feature type="transmembrane region" description="Helical" evidence="7">
    <location>
        <begin position="553"/>
        <end position="571"/>
    </location>
</feature>
<feature type="domain" description="AAA+ ATPase" evidence="8">
    <location>
        <begin position="13"/>
        <end position="177"/>
    </location>
</feature>
<dbReference type="GO" id="GO:0140359">
    <property type="term" value="F:ABC-type transporter activity"/>
    <property type="evidence" value="ECO:0007669"/>
    <property type="project" value="InterPro"/>
</dbReference>
<evidence type="ECO:0000256" key="7">
    <source>
        <dbReference type="SAM" id="Phobius"/>
    </source>
</evidence>
<dbReference type="PANTHER" id="PTHR48041:SF139">
    <property type="entry name" value="PROTEIN SCARLET"/>
    <property type="match status" value="1"/>
</dbReference>
<dbReference type="EMBL" id="JAWZYT010005666">
    <property type="protein sequence ID" value="KAK4289914.1"/>
    <property type="molecule type" value="Genomic_DNA"/>
</dbReference>
<dbReference type="Proteomes" id="UP001292094">
    <property type="component" value="Unassembled WGS sequence"/>
</dbReference>
<dbReference type="Pfam" id="PF01061">
    <property type="entry name" value="ABC2_membrane"/>
    <property type="match status" value="1"/>
</dbReference>
<dbReference type="InterPro" id="IPR050352">
    <property type="entry name" value="ABCG_transporters"/>
</dbReference>
<comment type="subcellular location">
    <subcellularLocation>
        <location evidence="1">Membrane</location>
        <topology evidence="1">Multi-pass membrane protein</topology>
    </subcellularLocation>
</comment>
<organism evidence="9 10">
    <name type="scientific">Petrolisthes manimaculis</name>
    <dbReference type="NCBI Taxonomy" id="1843537"/>
    <lineage>
        <taxon>Eukaryota</taxon>
        <taxon>Metazoa</taxon>
        <taxon>Ecdysozoa</taxon>
        <taxon>Arthropoda</taxon>
        <taxon>Crustacea</taxon>
        <taxon>Multicrustacea</taxon>
        <taxon>Malacostraca</taxon>
        <taxon>Eumalacostraca</taxon>
        <taxon>Eucarida</taxon>
        <taxon>Decapoda</taxon>
        <taxon>Pleocyemata</taxon>
        <taxon>Anomura</taxon>
        <taxon>Galatheoidea</taxon>
        <taxon>Porcellanidae</taxon>
        <taxon>Petrolisthes</taxon>
    </lineage>
</organism>
<feature type="transmembrane region" description="Helical" evidence="7">
    <location>
        <begin position="423"/>
        <end position="447"/>
    </location>
</feature>
<evidence type="ECO:0000256" key="5">
    <source>
        <dbReference type="ARBA" id="ARBA00023136"/>
    </source>
</evidence>
<feature type="region of interest" description="Disordered" evidence="6">
    <location>
        <begin position="26"/>
        <end position="58"/>
    </location>
</feature>
<keyword evidence="3 7" id="KW-0812">Transmembrane</keyword>
<dbReference type="SMART" id="SM00382">
    <property type="entry name" value="AAA"/>
    <property type="match status" value="1"/>
</dbReference>
<evidence type="ECO:0000313" key="9">
    <source>
        <dbReference type="EMBL" id="KAK4289914.1"/>
    </source>
</evidence>
<evidence type="ECO:0000256" key="3">
    <source>
        <dbReference type="ARBA" id="ARBA00022692"/>
    </source>
</evidence>
<comment type="caution">
    <text evidence="9">The sequence shown here is derived from an EMBL/GenBank/DDBJ whole genome shotgun (WGS) entry which is preliminary data.</text>
</comment>
<dbReference type="InterPro" id="IPR013525">
    <property type="entry name" value="ABC2_TM"/>
</dbReference>
<dbReference type="PANTHER" id="PTHR48041">
    <property type="entry name" value="ABC TRANSPORTER G FAMILY MEMBER 28"/>
    <property type="match status" value="1"/>
</dbReference>
<feature type="transmembrane region" description="Helical" evidence="7">
    <location>
        <begin position="468"/>
        <end position="490"/>
    </location>
</feature>
<dbReference type="GO" id="GO:0005886">
    <property type="term" value="C:plasma membrane"/>
    <property type="evidence" value="ECO:0007669"/>
    <property type="project" value="TreeGrafter"/>
</dbReference>
<evidence type="ECO:0000256" key="6">
    <source>
        <dbReference type="SAM" id="MobiDB-lite"/>
    </source>
</evidence>
<evidence type="ECO:0000313" key="10">
    <source>
        <dbReference type="Proteomes" id="UP001292094"/>
    </source>
</evidence>
<dbReference type="Gene3D" id="3.40.50.300">
    <property type="entry name" value="P-loop containing nucleotide triphosphate hydrolases"/>
    <property type="match status" value="2"/>
</dbReference>
<dbReference type="SUPFAM" id="SSF52540">
    <property type="entry name" value="P-loop containing nucleoside triphosphate hydrolases"/>
    <property type="match status" value="1"/>
</dbReference>
<gene>
    <name evidence="9" type="ORF">Pmani_037151</name>
</gene>
<dbReference type="InterPro" id="IPR003593">
    <property type="entry name" value="AAA+_ATPase"/>
</dbReference>